<reference evidence="11" key="1">
    <citation type="submission" date="2016-04" db="EMBL/GenBank/DDBJ databases">
        <authorList>
            <person name="Evans L.H."/>
            <person name="Alamgir A."/>
            <person name="Owens N."/>
            <person name="Weber N.D."/>
            <person name="Virtaneva K."/>
            <person name="Barbian K."/>
            <person name="Babar A."/>
            <person name="Rosenke K."/>
        </authorList>
    </citation>
    <scope>NUCLEOTIDE SEQUENCE [LARGE SCALE GENOMIC DNA]</scope>
    <source>
        <strain evidence="11">CBS 101.48</strain>
    </source>
</reference>
<evidence type="ECO:0000256" key="5">
    <source>
        <dbReference type="ARBA" id="ARBA00022490"/>
    </source>
</evidence>
<proteinExistence type="inferred from homology"/>
<dbReference type="InterPro" id="IPR012721">
    <property type="entry name" value="Chap_CCT_theta"/>
</dbReference>
<dbReference type="PROSITE" id="PS00751">
    <property type="entry name" value="TCP1_2"/>
    <property type="match status" value="1"/>
</dbReference>
<dbReference type="GO" id="GO:0005832">
    <property type="term" value="C:chaperonin-containing T-complex"/>
    <property type="evidence" value="ECO:0007669"/>
    <property type="project" value="UniProtKB-ARBA"/>
</dbReference>
<gene>
    <name evidence="11" type="primary">ABSGL_13788.1 scaffold 14339</name>
</gene>
<dbReference type="InterPro" id="IPR027410">
    <property type="entry name" value="TCP-1-like_intermed_sf"/>
</dbReference>
<dbReference type="SUPFAM" id="SSF48592">
    <property type="entry name" value="GroEL equatorial domain-like"/>
    <property type="match status" value="1"/>
</dbReference>
<keyword evidence="7 10" id="KW-0067">ATP-binding</keyword>
<dbReference type="SUPFAM" id="SSF52029">
    <property type="entry name" value="GroEL apical domain-like"/>
    <property type="match status" value="1"/>
</dbReference>
<dbReference type="AlphaFoldDB" id="A0A163K3W9"/>
<dbReference type="GO" id="GO:0016887">
    <property type="term" value="F:ATP hydrolysis activity"/>
    <property type="evidence" value="ECO:0007669"/>
    <property type="project" value="InterPro"/>
</dbReference>
<dbReference type="GO" id="GO:0051082">
    <property type="term" value="F:unfolded protein binding"/>
    <property type="evidence" value="ECO:0007669"/>
    <property type="project" value="InterPro"/>
</dbReference>
<dbReference type="InterPro" id="IPR002194">
    <property type="entry name" value="Chaperonin_TCP-1_CS"/>
</dbReference>
<dbReference type="Gene3D" id="3.30.260.10">
    <property type="entry name" value="TCP-1-like chaperonin intermediate domain"/>
    <property type="match status" value="1"/>
</dbReference>
<dbReference type="PRINTS" id="PR00304">
    <property type="entry name" value="TCOMPLEXTCP1"/>
</dbReference>
<evidence type="ECO:0000256" key="10">
    <source>
        <dbReference type="RuleBase" id="RU004187"/>
    </source>
</evidence>
<dbReference type="NCBIfam" id="TIGR02346">
    <property type="entry name" value="chap_CCT_theta"/>
    <property type="match status" value="1"/>
</dbReference>
<dbReference type="EMBL" id="LT554888">
    <property type="protein sequence ID" value="SAM08126.1"/>
    <property type="molecule type" value="Genomic_DNA"/>
</dbReference>
<sequence length="560" mass="61225">MALRVPKSTLPQLFRDGYKIQQGVDEAVLRNIEATHELSEVVRTSMGPNGRNKMIINHLEKLFVTNDAATIIRELEVVHPAAKLLVMASQQQESELGDNTNFVIVFAGALLQKAEHLLRLGLHPSEIVQGYELARDRALEILPELSVGTVGDLFSKDNLKKAIRSAISAKQIGYEDLLGDLVVEAASNIMPKNPKDFNVDNIRVVKVMGSSLHESRVVRGMVFGREPEGVVQNVTQAKVAIFTCPLDAAQTETKGTVLIHNAQEMLNFSKDEEKHMEKIFQELADAGVNVVVTGAGIGELALHYLNRFNIMAVKVLSKFDLRRLCRVVGGTALARMGAPMAEEMGYCDVVETVEIGSDRVTVFRQEQSETSRTTTIVIRGATQNHMDDIERAIDDGVNVIKAVTRDDRLLAGAGAVEMELNKRLQTVAAKTPGLNQHSIKKFAEALEIVPRTLCDNAGMDATATLSRLYAAHYQESGSGANVGVDVENNNDGTLDAVKADIYDIVAAKFWALKLAADTAITILRVDQVSHQAIKKDELIIMSKPAGGPKAPKQQGHWDQD</sequence>
<name>A0A163K3W9_ABSGL</name>
<evidence type="ECO:0000256" key="2">
    <source>
        <dbReference type="ARBA" id="ARBA00004496"/>
    </source>
</evidence>
<evidence type="ECO:0000313" key="12">
    <source>
        <dbReference type="Proteomes" id="UP000078561"/>
    </source>
</evidence>
<dbReference type="FunFam" id="3.50.7.10:FF:000008">
    <property type="entry name" value="T-complex protein 1 subunit theta"/>
    <property type="match status" value="1"/>
</dbReference>
<dbReference type="InterPro" id="IPR027413">
    <property type="entry name" value="GROEL-like_equatorial_sf"/>
</dbReference>
<evidence type="ECO:0000256" key="9">
    <source>
        <dbReference type="ARBA" id="ARBA00029602"/>
    </source>
</evidence>
<evidence type="ECO:0000256" key="3">
    <source>
        <dbReference type="ARBA" id="ARBA00008020"/>
    </source>
</evidence>
<dbReference type="PROSITE" id="PS00750">
    <property type="entry name" value="TCP1_1"/>
    <property type="match status" value="1"/>
</dbReference>
<dbReference type="Gene3D" id="1.10.560.10">
    <property type="entry name" value="GroEL-like equatorial domain"/>
    <property type="match status" value="1"/>
</dbReference>
<organism evidence="11">
    <name type="scientific">Absidia glauca</name>
    <name type="common">Pin mould</name>
    <dbReference type="NCBI Taxonomy" id="4829"/>
    <lineage>
        <taxon>Eukaryota</taxon>
        <taxon>Fungi</taxon>
        <taxon>Fungi incertae sedis</taxon>
        <taxon>Mucoromycota</taxon>
        <taxon>Mucoromycotina</taxon>
        <taxon>Mucoromycetes</taxon>
        <taxon>Mucorales</taxon>
        <taxon>Cunninghamellaceae</taxon>
        <taxon>Absidia</taxon>
    </lineage>
</organism>
<evidence type="ECO:0000256" key="4">
    <source>
        <dbReference type="ARBA" id="ARBA00011381"/>
    </source>
</evidence>
<comment type="similarity">
    <text evidence="3 10">Belongs to the TCP-1 chaperonin family.</text>
</comment>
<dbReference type="FunCoup" id="A0A163K3W9">
    <property type="interactions" value="1021"/>
</dbReference>
<evidence type="ECO:0000313" key="11">
    <source>
        <dbReference type="EMBL" id="SAM08126.1"/>
    </source>
</evidence>
<evidence type="ECO:0000256" key="8">
    <source>
        <dbReference type="ARBA" id="ARBA00023186"/>
    </source>
</evidence>
<dbReference type="OrthoDB" id="1748577at2759"/>
<keyword evidence="8 10" id="KW-0143">Chaperone</keyword>
<dbReference type="InterPro" id="IPR027409">
    <property type="entry name" value="GroEL-like_apical_dom_sf"/>
</dbReference>
<evidence type="ECO:0000256" key="1">
    <source>
        <dbReference type="ARBA" id="ARBA00002912"/>
    </source>
</evidence>
<dbReference type="Pfam" id="PF00118">
    <property type="entry name" value="Cpn60_TCP1"/>
    <property type="match status" value="1"/>
</dbReference>
<dbReference type="OMA" id="ANILRPM"/>
<accession>A0A163K3W9</accession>
<dbReference type="InterPro" id="IPR017998">
    <property type="entry name" value="Chaperone_TCP-1"/>
</dbReference>
<comment type="subunit">
    <text evidence="4">Component of the T-complex protein 1 (TCP1) complex.</text>
</comment>
<dbReference type="GO" id="GO:0140662">
    <property type="term" value="F:ATP-dependent protein folding chaperone"/>
    <property type="evidence" value="ECO:0007669"/>
    <property type="project" value="InterPro"/>
</dbReference>
<dbReference type="InParanoid" id="A0A163K3W9"/>
<keyword evidence="12" id="KW-1185">Reference proteome</keyword>
<dbReference type="PANTHER" id="PTHR11353">
    <property type="entry name" value="CHAPERONIN"/>
    <property type="match status" value="1"/>
</dbReference>
<dbReference type="Proteomes" id="UP000078561">
    <property type="component" value="Unassembled WGS sequence"/>
</dbReference>
<evidence type="ECO:0000256" key="6">
    <source>
        <dbReference type="ARBA" id="ARBA00022741"/>
    </source>
</evidence>
<protein>
    <recommendedName>
        <fullName evidence="9">CCT-theta</fullName>
    </recommendedName>
</protein>
<dbReference type="CDD" id="cd03341">
    <property type="entry name" value="TCP1_theta"/>
    <property type="match status" value="1"/>
</dbReference>
<dbReference type="Gene3D" id="3.50.7.10">
    <property type="entry name" value="GroEL"/>
    <property type="match status" value="1"/>
</dbReference>
<dbReference type="STRING" id="4829.A0A163K3W9"/>
<dbReference type="SUPFAM" id="SSF54849">
    <property type="entry name" value="GroEL-intermediate domain like"/>
    <property type="match status" value="1"/>
</dbReference>
<dbReference type="InterPro" id="IPR002423">
    <property type="entry name" value="Cpn60/GroEL/TCP-1"/>
</dbReference>
<keyword evidence="6 10" id="KW-0547">Nucleotide-binding</keyword>
<comment type="subcellular location">
    <subcellularLocation>
        <location evidence="2">Cytoplasm</location>
    </subcellularLocation>
</comment>
<keyword evidence="5" id="KW-0963">Cytoplasm</keyword>
<dbReference type="GO" id="GO:0005524">
    <property type="term" value="F:ATP binding"/>
    <property type="evidence" value="ECO:0007669"/>
    <property type="project" value="UniProtKB-KW"/>
</dbReference>
<evidence type="ECO:0000256" key="7">
    <source>
        <dbReference type="ARBA" id="ARBA00022840"/>
    </source>
</evidence>
<comment type="function">
    <text evidence="1">Molecular chaperone; assists the folding of proteins upon ATP hydrolysis.</text>
</comment>